<dbReference type="AlphaFoldDB" id="A0A378U1U5"/>
<organism evidence="2 3">
    <name type="scientific">Myroides odoratus</name>
    <name type="common">Flavobacterium odoratum</name>
    <dbReference type="NCBI Taxonomy" id="256"/>
    <lineage>
        <taxon>Bacteria</taxon>
        <taxon>Pseudomonadati</taxon>
        <taxon>Bacteroidota</taxon>
        <taxon>Flavobacteriia</taxon>
        <taxon>Flavobacteriales</taxon>
        <taxon>Flavobacteriaceae</taxon>
        <taxon>Myroides</taxon>
    </lineage>
</organism>
<feature type="transmembrane region" description="Helical" evidence="1">
    <location>
        <begin position="93"/>
        <end position="111"/>
    </location>
</feature>
<sequence length="212" mass="25445">MSLTGTQVAAIEDQLIKVYQISYKEIRAEILDHLACDIEREMEEGQSYSNAFTAIFTRWDTKLKTNTWGIYKGIPNFVQQQLAKDFNQTDWKIKLLSFFGIIPIILLLVYWEIRIELFYFLLLFISWVGYRIVYYQIKGIKDYRIEFFNRQTQMMLGLSLSSIVLWIGFDLLWDDPAEIHVLSFFILYYFFSICYFQYNCLKNLKNRKIKIM</sequence>
<evidence type="ECO:0000313" key="2">
    <source>
        <dbReference type="EMBL" id="STZ69235.1"/>
    </source>
</evidence>
<keyword evidence="1" id="KW-1133">Transmembrane helix</keyword>
<dbReference type="RefSeq" id="WP_115092019.1">
    <property type="nucleotide sequence ID" value="NZ_CP068107.1"/>
</dbReference>
<evidence type="ECO:0000313" key="3">
    <source>
        <dbReference type="Proteomes" id="UP000255024"/>
    </source>
</evidence>
<protein>
    <submittedName>
        <fullName evidence="2">Uncharacterized protein</fullName>
    </submittedName>
</protein>
<keyword evidence="1" id="KW-0472">Membrane</keyword>
<gene>
    <name evidence="2" type="ORF">NCTC11179_02739</name>
</gene>
<dbReference type="Proteomes" id="UP000255024">
    <property type="component" value="Unassembled WGS sequence"/>
</dbReference>
<keyword evidence="3" id="KW-1185">Reference proteome</keyword>
<feature type="transmembrane region" description="Helical" evidence="1">
    <location>
        <begin position="155"/>
        <end position="173"/>
    </location>
</feature>
<name>A0A378U1U5_MYROD</name>
<dbReference type="EMBL" id="UGQL01000002">
    <property type="protein sequence ID" value="STZ69235.1"/>
    <property type="molecule type" value="Genomic_DNA"/>
</dbReference>
<proteinExistence type="predicted"/>
<accession>A0A378U1U5</accession>
<keyword evidence="1" id="KW-0812">Transmembrane</keyword>
<reference evidence="2 3" key="1">
    <citation type="submission" date="2018-06" db="EMBL/GenBank/DDBJ databases">
        <authorList>
            <consortium name="Pathogen Informatics"/>
            <person name="Doyle S."/>
        </authorList>
    </citation>
    <scope>NUCLEOTIDE SEQUENCE [LARGE SCALE GENOMIC DNA]</scope>
    <source>
        <strain evidence="2 3">NCTC11179</strain>
    </source>
</reference>
<evidence type="ECO:0000256" key="1">
    <source>
        <dbReference type="SAM" id="Phobius"/>
    </source>
</evidence>
<feature type="transmembrane region" description="Helical" evidence="1">
    <location>
        <begin position="117"/>
        <end position="134"/>
    </location>
</feature>
<feature type="transmembrane region" description="Helical" evidence="1">
    <location>
        <begin position="179"/>
        <end position="198"/>
    </location>
</feature>